<accession>A0ABU6BL37</accession>
<protein>
    <submittedName>
        <fullName evidence="1">Uncharacterized protein</fullName>
    </submittedName>
</protein>
<reference evidence="1 2" key="1">
    <citation type="journal article" date="2014" name="Genome Announc.">
        <title>Draft Genome Sequence of Geobacillus icigianus Strain G1w1T Isolated from Hot Springs in the Valley of Geysers, Kamchatka (Russian Federation).</title>
        <authorList>
            <person name="Bryanskaya A.V."/>
            <person name="Rozanov A.S."/>
            <person name="Logacheva M.D."/>
            <person name="Kotenko A.V."/>
            <person name="Peltek S.E."/>
        </authorList>
    </citation>
    <scope>NUCLEOTIDE SEQUENCE [LARGE SCALE GENOMIC DNA]</scope>
    <source>
        <strain evidence="1 2">G1w1</strain>
    </source>
</reference>
<proteinExistence type="predicted"/>
<comment type="caution">
    <text evidence="1">The sequence shown here is derived from an EMBL/GenBank/DDBJ whole genome shotgun (WGS) entry which is preliminary data.</text>
</comment>
<name>A0ABU6BL37_9BACL</name>
<dbReference type="Proteomes" id="UP000029267">
    <property type="component" value="Unassembled WGS sequence"/>
</dbReference>
<organism evidence="1 2">
    <name type="scientific">Geobacillus icigianus</name>
    <dbReference type="NCBI Taxonomy" id="1430331"/>
    <lineage>
        <taxon>Bacteria</taxon>
        <taxon>Bacillati</taxon>
        <taxon>Bacillota</taxon>
        <taxon>Bacilli</taxon>
        <taxon>Bacillales</taxon>
        <taxon>Anoxybacillaceae</taxon>
        <taxon>Geobacillus</taxon>
    </lineage>
</organism>
<keyword evidence="2" id="KW-1185">Reference proteome</keyword>
<dbReference type="EMBL" id="JPYA02000006">
    <property type="protein sequence ID" value="MEB3752475.1"/>
    <property type="molecule type" value="Genomic_DNA"/>
</dbReference>
<evidence type="ECO:0000313" key="1">
    <source>
        <dbReference type="EMBL" id="MEB3752475.1"/>
    </source>
</evidence>
<sequence>MYFNLINQAIEVKNPDRGVAAIEVEFVMENCQSGQINVTDIMLQGGTIATIWAGHPSETRWSLDG</sequence>
<dbReference type="RefSeq" id="WP_033020086.1">
    <property type="nucleotide sequence ID" value="NZ_JPYA02000006.1"/>
</dbReference>
<gene>
    <name evidence="1" type="ORF">EP10_003390</name>
</gene>
<evidence type="ECO:0000313" key="2">
    <source>
        <dbReference type="Proteomes" id="UP000029267"/>
    </source>
</evidence>